<sequence>MFHASVIKALVARIQSRDFSYPLNALNALSNLIVMRNAGLNTVTVSELETLLGCELEKAFPLPAIQIVVDGVENTVAINGHKFHTPDEEAAKLTWRPHPAWGIVVKDEAGVYQLIASADPYRIPRGELSIPFDYAEYEESLGAIKQDNMLMSRGQVIWEIRNWSDVSKILNSCEYFEMGIQRRHPQFKDEIPTLLGNEDDLKTTFVDINLLEERGLEIGAYGNSVLELVDRLIKVEGETVKVDIDEEQMAIVAKIHKELGIDAIVEQLQRVPAKKRTRKEVRGIMAAFLAQDK</sequence>
<dbReference type="GeneID" id="29069334"/>
<evidence type="ECO:0000313" key="2">
    <source>
        <dbReference type="Proteomes" id="UP000203302"/>
    </source>
</evidence>
<reference evidence="2" key="1">
    <citation type="submission" date="2016-06" db="EMBL/GenBank/DDBJ databases">
        <authorList>
            <person name="Berg J.A."/>
            <person name="Grossarth S.E."/>
            <person name="Jarvis T.M."/>
            <person name="Merrill B.D."/>
            <person name="Breakwell D.P."/>
            <person name="Hope S."/>
            <person name="Grose J.H."/>
        </authorList>
    </citation>
    <scope>NUCLEOTIDE SEQUENCE [LARGE SCALE GENOMIC DNA]</scope>
</reference>
<gene>
    <name evidence="1" type="ORF">HUXLEY_212</name>
</gene>
<dbReference type="OrthoDB" id="20031at10239"/>
<dbReference type="RefSeq" id="YP_009293180.1">
    <property type="nucleotide sequence ID" value="NC_031127.1"/>
</dbReference>
<dbReference type="EMBL" id="KX397368">
    <property type="protein sequence ID" value="ANZ49294.1"/>
    <property type="molecule type" value="Genomic_DNA"/>
</dbReference>
<name>A0A1B2IDK9_9CAUD</name>
<dbReference type="Proteomes" id="UP000203302">
    <property type="component" value="Segment"/>
</dbReference>
<accession>A0A1B2IDK9</accession>
<proteinExistence type="predicted"/>
<protein>
    <submittedName>
        <fullName evidence="1">Uncharacterized protein</fullName>
    </submittedName>
</protein>
<organism evidence="1 2">
    <name type="scientific">Erwinia phage vB_EamM_Huxley</name>
    <dbReference type="NCBI Taxonomy" id="1883373"/>
    <lineage>
        <taxon>Viruses</taxon>
        <taxon>Duplodnaviria</taxon>
        <taxon>Heunggongvirae</taxon>
        <taxon>Uroviricota</taxon>
        <taxon>Caudoviricetes</taxon>
        <taxon>Chimalliviridae</taxon>
        <taxon>Machinavirus</taxon>
        <taxon>Machinavirus machina</taxon>
    </lineage>
</organism>
<dbReference type="KEGG" id="vg:29069334"/>
<evidence type="ECO:0000313" key="1">
    <source>
        <dbReference type="EMBL" id="ANZ49294.1"/>
    </source>
</evidence>